<accession>A0ABU8UDP6</accession>
<sequence length="186" mass="20206">MDERGAGVPWHVLEGVPAGQEEIPGLLRGLVTLGQRRHAWLRLEKRLGWQTDDPLFAHTASHLFELLTELDERRLVQVLDFLARRGHIACRSSAGVHYMTFTVFANAGSRVLPLVTDRAAGVRTGSAWVLRAIRCEDPAALDAVRRQAAVEDDPTALVSQLLTVGTLSPLSSPSSVVADPSQEDGA</sequence>
<keyword evidence="2" id="KW-1185">Reference proteome</keyword>
<reference evidence="1 2" key="1">
    <citation type="submission" date="2024-03" db="EMBL/GenBank/DDBJ databases">
        <title>Novel Streptomyces species of biotechnological and ecological value are a feature of Machair soil.</title>
        <authorList>
            <person name="Prole J.R."/>
            <person name="Goodfellow M."/>
            <person name="Allenby N."/>
            <person name="Ward A.C."/>
        </authorList>
    </citation>
    <scope>NUCLEOTIDE SEQUENCE [LARGE SCALE GENOMIC DNA]</scope>
    <source>
        <strain evidence="1 2">MS1.HAVA.3</strain>
    </source>
</reference>
<name>A0ABU8UDP6_9ACTN</name>
<evidence type="ECO:0000313" key="2">
    <source>
        <dbReference type="Proteomes" id="UP001382904"/>
    </source>
</evidence>
<organism evidence="1 2">
    <name type="scientific">Streptomyces caledonius</name>
    <dbReference type="NCBI Taxonomy" id="3134107"/>
    <lineage>
        <taxon>Bacteria</taxon>
        <taxon>Bacillati</taxon>
        <taxon>Actinomycetota</taxon>
        <taxon>Actinomycetes</taxon>
        <taxon>Kitasatosporales</taxon>
        <taxon>Streptomycetaceae</taxon>
        <taxon>Streptomyces</taxon>
    </lineage>
</organism>
<dbReference type="Proteomes" id="UP001382904">
    <property type="component" value="Unassembled WGS sequence"/>
</dbReference>
<gene>
    <name evidence="1" type="ORF">WKI68_41970</name>
</gene>
<dbReference type="EMBL" id="JBBKAM010000004">
    <property type="protein sequence ID" value="MEJ8646023.1"/>
    <property type="molecule type" value="Genomic_DNA"/>
</dbReference>
<evidence type="ECO:0000313" key="1">
    <source>
        <dbReference type="EMBL" id="MEJ8646023.1"/>
    </source>
</evidence>
<proteinExistence type="predicted"/>
<protein>
    <submittedName>
        <fullName evidence="1">Uncharacterized protein</fullName>
    </submittedName>
</protein>
<comment type="caution">
    <text evidence="1">The sequence shown here is derived from an EMBL/GenBank/DDBJ whole genome shotgun (WGS) entry which is preliminary data.</text>
</comment>